<sequence>MPVQPEVKFINKLVLGEEVKFDLTQDDITPDKLAKGIKAHNKAGAPIVGTNTYDADTSDATATAAEILSSKTAYKAGSKITGTMPNQGAKTLNIADKATPVTIPMGFHDGGGKAQIDETEAAKIIPSNIRDGITLLGVTGTMSGTEGAKPQAKTVTPTFEAQEIVPDSPEYNYLSSVTVAAIPVSQTDNSAGGQTLKIGV</sequence>
<dbReference type="EMBL" id="BK015449">
    <property type="protein sequence ID" value="DAE07392.1"/>
    <property type="molecule type" value="Genomic_DNA"/>
</dbReference>
<name>A0A8S5PKW7_9CAUD</name>
<evidence type="ECO:0000313" key="1">
    <source>
        <dbReference type="EMBL" id="DAE07392.1"/>
    </source>
</evidence>
<protein>
    <submittedName>
        <fullName evidence="1">Tail protein</fullName>
    </submittedName>
</protein>
<proteinExistence type="predicted"/>
<accession>A0A8S5PKW7</accession>
<organism evidence="1">
    <name type="scientific">Siphoviridae sp. ct8M020</name>
    <dbReference type="NCBI Taxonomy" id="2825362"/>
    <lineage>
        <taxon>Viruses</taxon>
        <taxon>Duplodnaviria</taxon>
        <taxon>Heunggongvirae</taxon>
        <taxon>Uroviricota</taxon>
        <taxon>Caudoviricetes</taxon>
    </lineage>
</organism>
<reference evidence="1" key="1">
    <citation type="journal article" date="2021" name="Proc. Natl. Acad. Sci. U.S.A.">
        <title>A Catalog of Tens of Thousands of Viruses from Human Metagenomes Reveals Hidden Associations with Chronic Diseases.</title>
        <authorList>
            <person name="Tisza M.J."/>
            <person name="Buck C.B."/>
        </authorList>
    </citation>
    <scope>NUCLEOTIDE SEQUENCE</scope>
    <source>
        <strain evidence="1">Ct8M020</strain>
    </source>
</reference>